<gene>
    <name evidence="1" type="ORF">VB620_12435</name>
</gene>
<proteinExistence type="predicted"/>
<dbReference type="Proteomes" id="UP001302120">
    <property type="component" value="Unassembled WGS sequence"/>
</dbReference>
<organism evidence="1 2">
    <name type="scientific">Nodularia harveyana UHCC-0300</name>
    <dbReference type="NCBI Taxonomy" id="2974287"/>
    <lineage>
        <taxon>Bacteria</taxon>
        <taxon>Bacillati</taxon>
        <taxon>Cyanobacteriota</taxon>
        <taxon>Cyanophyceae</taxon>
        <taxon>Nostocales</taxon>
        <taxon>Nodulariaceae</taxon>
        <taxon>Nodularia</taxon>
    </lineage>
</organism>
<name>A0ABU5UF35_9CYAN</name>
<comment type="caution">
    <text evidence="1">The sequence shown here is derived from an EMBL/GenBank/DDBJ whole genome shotgun (WGS) entry which is preliminary data.</text>
</comment>
<accession>A0ABU5UF35</accession>
<protein>
    <submittedName>
        <fullName evidence="1">Uncharacterized protein</fullName>
    </submittedName>
</protein>
<evidence type="ECO:0000313" key="2">
    <source>
        <dbReference type="Proteomes" id="UP001302120"/>
    </source>
</evidence>
<sequence length="61" mass="6690">MYAFTLLISNYACMSGIGTYCSNVSWDRISVYVFIVPIVQSAIAACGKSRFSSKPINSNSR</sequence>
<dbReference type="EMBL" id="JAYGHG010000019">
    <property type="protein sequence ID" value="MEA5582145.1"/>
    <property type="molecule type" value="Genomic_DNA"/>
</dbReference>
<keyword evidence="2" id="KW-1185">Reference proteome</keyword>
<reference evidence="1 2" key="1">
    <citation type="submission" date="2023-12" db="EMBL/GenBank/DDBJ databases">
        <title>Baltic Sea Cyanobacteria.</title>
        <authorList>
            <person name="Delbaje E."/>
            <person name="Fewer D.P."/>
            <person name="Shishido T.K."/>
        </authorList>
    </citation>
    <scope>NUCLEOTIDE SEQUENCE [LARGE SCALE GENOMIC DNA]</scope>
    <source>
        <strain evidence="1 2">UHCC-0300</strain>
    </source>
</reference>
<evidence type="ECO:0000313" key="1">
    <source>
        <dbReference type="EMBL" id="MEA5582145.1"/>
    </source>
</evidence>